<keyword evidence="3" id="KW-1185">Reference proteome</keyword>
<protein>
    <submittedName>
        <fullName evidence="2">Carboxypeptidase family protein</fullName>
    </submittedName>
</protein>
<reference evidence="2 3" key="1">
    <citation type="submission" date="2018-06" db="EMBL/GenBank/DDBJ databases">
        <title>Genomic Encyclopedia of Archaeal and Bacterial Type Strains, Phase II (KMG-II): from individual species to whole genera.</title>
        <authorList>
            <person name="Goeker M."/>
        </authorList>
    </citation>
    <scope>NUCLEOTIDE SEQUENCE [LARGE SCALE GENOMIC DNA]</scope>
    <source>
        <strain evidence="2 3">DSM 17205</strain>
    </source>
</reference>
<dbReference type="SUPFAM" id="SSF56935">
    <property type="entry name" value="Porins"/>
    <property type="match status" value="1"/>
</dbReference>
<keyword evidence="2" id="KW-0121">Carboxypeptidase</keyword>
<feature type="signal peptide" evidence="1">
    <location>
        <begin position="1"/>
        <end position="20"/>
    </location>
</feature>
<dbReference type="EMBL" id="QKZR01000001">
    <property type="protein sequence ID" value="PZX44278.1"/>
    <property type="molecule type" value="Genomic_DNA"/>
</dbReference>
<dbReference type="Pfam" id="PF13620">
    <property type="entry name" value="CarboxypepD_reg"/>
    <property type="match status" value="1"/>
</dbReference>
<feature type="chain" id="PRO_5045658610" evidence="1">
    <location>
        <begin position="21"/>
        <end position="918"/>
    </location>
</feature>
<dbReference type="Gene3D" id="2.60.40.1120">
    <property type="entry name" value="Carboxypeptidase-like, regulatory domain"/>
    <property type="match status" value="1"/>
</dbReference>
<sequence length="918" mass="102869">MKKNLLLVVLASLLFSIAGAQTVKISGIVVDSTGTPLQMANVIAYQKDNNLGAFGITNDSGKYQLLSLKKDSTYVLKVSFLGLKTIVDTVKNVQTDLTKNYVMLEDENALDAVNIVYDMPVTIKGDTITYNADSFTNGTERKLGDVLQKLPGMEVNEDGDIQVEGKTVERVLVDGKEFFEGDSRLATKNIPADAVGKVEVLKNYNNQSQLKGLGNDEDRIAINIRLKEGKKNFWFGEVTGAIGQGDDAVRYQAKPKAFYYSPDVSINILTDFNNLGLQSFTFREYLRFTGFNRGNTRSSGSSINVGVGAGGILNLQANRAKEIESKFGAFNGSWQANKKLSFDGFAIFSSTDTDQETITSREFIGTGVLENTEDRSFQRNQIGIFKLGADYKPNENFTFEYDGQVNLSDVSQFNDFTSARSGFVEEIDQNESQKPVTLDQSINMYYTASAKDIFAFEGRYIDAEEDPFYNAIRDRIGVVDTPPFSVPDDPMNPNDPNNVSNGGALGLDPADPYNINQQKFVESQKLDTKVDYWRILNKKSNVNFTVGTSIVNQNYNTNIFQILNNGSRNDLTDPLLGNDVDYKFRDLYAAVHYKFITGKFTITPGVTAHSFHIEDTQLGNTNELDFQEILPDFNVRFALRSSENINFDYRRTVSFTDVENYALGTVFNNYNSLFAGNNQLTGATNDRYSLNYFNFNMFNYTNINAGITYTRATDAIQSNVNIEDINQQSALINSPFANESATGFGRYSREFGKIRASVNAGLNWSTFNNVINGEARESQNITHNYGISARSNYQDGVNFDIGYEVRFNNSDNGAQVNNATTQTISLDADWQINKAWFFDVDYDLNLFSTSQNVENNYDFLEAALFYNKPDSKWEYKVAATNLLNTEALNNNSFGQIATSTQFYTVQPRYVYLQVRYDL</sequence>
<name>A0ABX5Q344_9FLAO</name>
<evidence type="ECO:0000313" key="2">
    <source>
        <dbReference type="EMBL" id="PZX44278.1"/>
    </source>
</evidence>
<comment type="caution">
    <text evidence="2">The sequence shown here is derived from an EMBL/GenBank/DDBJ whole genome shotgun (WGS) entry which is preliminary data.</text>
</comment>
<dbReference type="RefSeq" id="WP_015362126.1">
    <property type="nucleotide sequence ID" value="NZ_QKZR01000001.1"/>
</dbReference>
<dbReference type="InterPro" id="IPR008969">
    <property type="entry name" value="CarboxyPept-like_regulatory"/>
</dbReference>
<evidence type="ECO:0000313" key="3">
    <source>
        <dbReference type="Proteomes" id="UP000248584"/>
    </source>
</evidence>
<gene>
    <name evidence="2" type="ORF">LX97_01289</name>
</gene>
<dbReference type="Proteomes" id="UP000248584">
    <property type="component" value="Unassembled WGS sequence"/>
</dbReference>
<keyword evidence="2" id="KW-0645">Protease</keyword>
<organism evidence="2 3">
    <name type="scientific">Nonlabens dokdonensis</name>
    <dbReference type="NCBI Taxonomy" id="328515"/>
    <lineage>
        <taxon>Bacteria</taxon>
        <taxon>Pseudomonadati</taxon>
        <taxon>Bacteroidota</taxon>
        <taxon>Flavobacteriia</taxon>
        <taxon>Flavobacteriales</taxon>
        <taxon>Flavobacteriaceae</taxon>
        <taxon>Nonlabens</taxon>
    </lineage>
</organism>
<keyword evidence="2" id="KW-0378">Hydrolase</keyword>
<keyword evidence="1" id="KW-0732">Signal</keyword>
<dbReference type="GO" id="GO:0004180">
    <property type="term" value="F:carboxypeptidase activity"/>
    <property type="evidence" value="ECO:0007669"/>
    <property type="project" value="UniProtKB-KW"/>
</dbReference>
<dbReference type="SUPFAM" id="SSF49464">
    <property type="entry name" value="Carboxypeptidase regulatory domain-like"/>
    <property type="match status" value="1"/>
</dbReference>
<evidence type="ECO:0000256" key="1">
    <source>
        <dbReference type="SAM" id="SignalP"/>
    </source>
</evidence>
<accession>A0ABX5Q344</accession>
<proteinExistence type="predicted"/>